<accession>A0A0C9UPZ2</accession>
<reference evidence="1 2" key="1">
    <citation type="submission" date="2014-06" db="EMBL/GenBank/DDBJ databases">
        <title>Evolutionary Origins and Diversification of the Mycorrhizal Mutualists.</title>
        <authorList>
            <consortium name="DOE Joint Genome Institute"/>
            <consortium name="Mycorrhizal Genomics Consortium"/>
            <person name="Kohler A."/>
            <person name="Kuo A."/>
            <person name="Nagy L.G."/>
            <person name="Floudas D."/>
            <person name="Copeland A."/>
            <person name="Barry K.W."/>
            <person name="Cichocki N."/>
            <person name="Veneault-Fourrey C."/>
            <person name="LaButti K."/>
            <person name="Lindquist E.A."/>
            <person name="Lipzen A."/>
            <person name="Lundell T."/>
            <person name="Morin E."/>
            <person name="Murat C."/>
            <person name="Riley R."/>
            <person name="Ohm R."/>
            <person name="Sun H."/>
            <person name="Tunlid A."/>
            <person name="Henrissat B."/>
            <person name="Grigoriev I.V."/>
            <person name="Hibbett D.S."/>
            <person name="Martin F."/>
        </authorList>
    </citation>
    <scope>NUCLEOTIDE SEQUENCE [LARGE SCALE GENOMIC DNA]</scope>
    <source>
        <strain evidence="1 2">SS14</strain>
    </source>
</reference>
<dbReference type="AlphaFoldDB" id="A0A0C9UPZ2"/>
<protein>
    <submittedName>
        <fullName evidence="1">Uncharacterized protein</fullName>
    </submittedName>
</protein>
<proteinExistence type="predicted"/>
<organism evidence="1 2">
    <name type="scientific">Sphaerobolus stellatus (strain SS14)</name>
    <dbReference type="NCBI Taxonomy" id="990650"/>
    <lineage>
        <taxon>Eukaryota</taxon>
        <taxon>Fungi</taxon>
        <taxon>Dikarya</taxon>
        <taxon>Basidiomycota</taxon>
        <taxon>Agaricomycotina</taxon>
        <taxon>Agaricomycetes</taxon>
        <taxon>Phallomycetidae</taxon>
        <taxon>Geastrales</taxon>
        <taxon>Sphaerobolaceae</taxon>
        <taxon>Sphaerobolus</taxon>
    </lineage>
</organism>
<sequence length="59" mass="6659">MGGAVEYAEMGEGVRERDEEERGFMIGVEREMLDTRYVYVRSENGVDSANKLCARGSPR</sequence>
<dbReference type="EMBL" id="KN837248">
    <property type="protein sequence ID" value="KIJ31102.1"/>
    <property type="molecule type" value="Genomic_DNA"/>
</dbReference>
<name>A0A0C9UPZ2_SPHS4</name>
<dbReference type="Proteomes" id="UP000054279">
    <property type="component" value="Unassembled WGS sequence"/>
</dbReference>
<gene>
    <name evidence="1" type="ORF">M422DRAFT_36349</name>
</gene>
<evidence type="ECO:0000313" key="2">
    <source>
        <dbReference type="Proteomes" id="UP000054279"/>
    </source>
</evidence>
<keyword evidence="2" id="KW-1185">Reference proteome</keyword>
<dbReference type="HOGENOM" id="CLU_3126004_0_0_1"/>
<evidence type="ECO:0000313" key="1">
    <source>
        <dbReference type="EMBL" id="KIJ31102.1"/>
    </source>
</evidence>